<dbReference type="Proteomes" id="UP001189429">
    <property type="component" value="Unassembled WGS sequence"/>
</dbReference>
<evidence type="ECO:0000313" key="3">
    <source>
        <dbReference type="Proteomes" id="UP001189429"/>
    </source>
</evidence>
<proteinExistence type="predicted"/>
<reference evidence="2" key="1">
    <citation type="submission" date="2023-10" db="EMBL/GenBank/DDBJ databases">
        <authorList>
            <person name="Chen Y."/>
            <person name="Shah S."/>
            <person name="Dougan E. K."/>
            <person name="Thang M."/>
            <person name="Chan C."/>
        </authorList>
    </citation>
    <scope>NUCLEOTIDE SEQUENCE [LARGE SCALE GENOMIC DNA]</scope>
</reference>
<dbReference type="EMBL" id="CAUYUJ010014727">
    <property type="protein sequence ID" value="CAK0845317.1"/>
    <property type="molecule type" value="Genomic_DNA"/>
</dbReference>
<organism evidence="2 3">
    <name type="scientific">Prorocentrum cordatum</name>
    <dbReference type="NCBI Taxonomy" id="2364126"/>
    <lineage>
        <taxon>Eukaryota</taxon>
        <taxon>Sar</taxon>
        <taxon>Alveolata</taxon>
        <taxon>Dinophyceae</taxon>
        <taxon>Prorocentrales</taxon>
        <taxon>Prorocentraceae</taxon>
        <taxon>Prorocentrum</taxon>
    </lineage>
</organism>
<protein>
    <submittedName>
        <fullName evidence="2">Uncharacterized protein</fullName>
    </submittedName>
</protein>
<comment type="caution">
    <text evidence="2">The sequence shown here is derived from an EMBL/GenBank/DDBJ whole genome shotgun (WGS) entry which is preliminary data.</text>
</comment>
<evidence type="ECO:0000256" key="1">
    <source>
        <dbReference type="SAM" id="MobiDB-lite"/>
    </source>
</evidence>
<name>A0ABN9THC6_9DINO</name>
<keyword evidence="3" id="KW-1185">Reference proteome</keyword>
<accession>A0ABN9THC6</accession>
<feature type="region of interest" description="Disordered" evidence="1">
    <location>
        <begin position="106"/>
        <end position="150"/>
    </location>
</feature>
<evidence type="ECO:0000313" key="2">
    <source>
        <dbReference type="EMBL" id="CAK0845317.1"/>
    </source>
</evidence>
<sequence>MLSTFSFTWTSHRGGLHSLEGNGSTNAAPARRPQQHATVAQEANGWLAQFEAQRACHLHSLIHSGLSSDRACTGPASKHVLALTAQDAKGSGLFGRGTRRELLQTALAPSKSPGEAQLRGSTSAATRHLQAPKQDGGPPWNAVRARRRST</sequence>
<gene>
    <name evidence="2" type="ORF">PCOR1329_LOCUS39140</name>
</gene>